<evidence type="ECO:0000313" key="2">
    <source>
        <dbReference type="Proteomes" id="UP001054821"/>
    </source>
</evidence>
<dbReference type="AlphaFoldDB" id="A0AAD4YVG7"/>
<name>A0AAD4YVG7_PRUDU</name>
<dbReference type="EMBL" id="JAJFAZ020000006">
    <property type="protein sequence ID" value="KAI5322208.1"/>
    <property type="molecule type" value="Genomic_DNA"/>
</dbReference>
<comment type="caution">
    <text evidence="1">The sequence shown here is derived from an EMBL/GenBank/DDBJ whole genome shotgun (WGS) entry which is preliminary data.</text>
</comment>
<protein>
    <submittedName>
        <fullName evidence="1">Uncharacterized protein</fullName>
    </submittedName>
</protein>
<reference evidence="1 2" key="1">
    <citation type="journal article" date="2022" name="G3 (Bethesda)">
        <title>Whole-genome sequence and methylome profiling of the almond [Prunus dulcis (Mill.) D.A. Webb] cultivar 'Nonpareil'.</title>
        <authorList>
            <person name="D'Amico-Willman K.M."/>
            <person name="Ouma W.Z."/>
            <person name="Meulia T."/>
            <person name="Sideli G.M."/>
            <person name="Gradziel T.M."/>
            <person name="Fresnedo-Ramirez J."/>
        </authorList>
    </citation>
    <scope>NUCLEOTIDE SEQUENCE [LARGE SCALE GENOMIC DNA]</scope>
    <source>
        <strain evidence="1">Clone GOH B32 T37-40</strain>
    </source>
</reference>
<sequence length="94" mass="10349">MPSSQYPPNTTAIETSGSQHKICIITCMSIEETAESASKTATTKLRRRTVLILCFLHLQYTSLSPTSSRSKVLWVAGTQVVKLKLVQSHSHLCS</sequence>
<organism evidence="1 2">
    <name type="scientific">Prunus dulcis</name>
    <name type="common">Almond</name>
    <name type="synonym">Amygdalus dulcis</name>
    <dbReference type="NCBI Taxonomy" id="3755"/>
    <lineage>
        <taxon>Eukaryota</taxon>
        <taxon>Viridiplantae</taxon>
        <taxon>Streptophyta</taxon>
        <taxon>Embryophyta</taxon>
        <taxon>Tracheophyta</taxon>
        <taxon>Spermatophyta</taxon>
        <taxon>Magnoliopsida</taxon>
        <taxon>eudicotyledons</taxon>
        <taxon>Gunneridae</taxon>
        <taxon>Pentapetalae</taxon>
        <taxon>rosids</taxon>
        <taxon>fabids</taxon>
        <taxon>Rosales</taxon>
        <taxon>Rosaceae</taxon>
        <taxon>Amygdaloideae</taxon>
        <taxon>Amygdaleae</taxon>
        <taxon>Prunus</taxon>
    </lineage>
</organism>
<dbReference type="Proteomes" id="UP001054821">
    <property type="component" value="Chromosome 6"/>
</dbReference>
<gene>
    <name evidence="1" type="ORF">L3X38_031280</name>
</gene>
<evidence type="ECO:0000313" key="1">
    <source>
        <dbReference type="EMBL" id="KAI5322208.1"/>
    </source>
</evidence>
<proteinExistence type="predicted"/>
<accession>A0AAD4YVG7</accession>
<keyword evidence="2" id="KW-1185">Reference proteome</keyword>